<keyword evidence="3" id="KW-0813">Transport</keyword>
<dbReference type="InterPro" id="IPR006260">
    <property type="entry name" value="TonB/TolA_C"/>
</dbReference>
<dbReference type="PROSITE" id="PS52015">
    <property type="entry name" value="TONB_CTD"/>
    <property type="match status" value="1"/>
</dbReference>
<keyword evidence="9" id="KW-0472">Membrane</keyword>
<keyword evidence="8" id="KW-1133">Transmembrane helix</keyword>
<dbReference type="Gene3D" id="3.30.1150.10">
    <property type="match status" value="1"/>
</dbReference>
<evidence type="ECO:0000256" key="2">
    <source>
        <dbReference type="ARBA" id="ARBA00006555"/>
    </source>
</evidence>
<reference evidence="12 13" key="1">
    <citation type="journal article" date="2023" name="Antonie Van Leeuwenhoek">
        <title>Mesoterricola silvestris gen. nov., sp. nov., Mesoterricola sediminis sp. nov., Geothrix oryzae sp. nov., Geothrix edaphica sp. nov., Geothrix rubra sp. nov., and Geothrix limicola sp. nov., six novel members of Acidobacteriota isolated from soils.</title>
        <authorList>
            <person name="Itoh H."/>
            <person name="Sugisawa Y."/>
            <person name="Mise K."/>
            <person name="Xu Z."/>
            <person name="Kuniyasu M."/>
            <person name="Ushijima N."/>
            <person name="Kawano K."/>
            <person name="Kobayashi E."/>
            <person name="Shiratori Y."/>
            <person name="Masuda Y."/>
            <person name="Senoo K."/>
        </authorList>
    </citation>
    <scope>NUCLEOTIDE SEQUENCE [LARGE SCALE GENOMIC DNA]</scope>
    <source>
        <strain evidence="12 13">Red804</strain>
    </source>
</reference>
<name>A0ABQ5QI18_9BACT</name>
<gene>
    <name evidence="12" type="ORF">GETHLI_27100</name>
</gene>
<evidence type="ECO:0000313" key="12">
    <source>
        <dbReference type="EMBL" id="GLH74208.1"/>
    </source>
</evidence>
<dbReference type="PANTHER" id="PTHR33446:SF14">
    <property type="entry name" value="PROTEIN TONB"/>
    <property type="match status" value="1"/>
</dbReference>
<dbReference type="PANTHER" id="PTHR33446">
    <property type="entry name" value="PROTEIN TONB-RELATED"/>
    <property type="match status" value="1"/>
</dbReference>
<dbReference type="RefSeq" id="WP_285576220.1">
    <property type="nucleotide sequence ID" value="NZ_BSDE01000005.1"/>
</dbReference>
<sequence length="252" mass="26185">MFHVAFSRGRGPAYADLPPTLQPCAVAASAPPSDRVRAAALSGLIYLLLGASALTIASFAPPVSLAPPVQPTVPDRIVVFDRLQLPRPVERVTAATGGMGSGDATQIVNAGAAHQADPDEASAGTPTDRSGEIPGLANPAIGGNPALPPGNPSVGAGTGVVQDFSMVGLTVLHRVDPVYPEFARRARIQGPVVLLMTVDEGGRPIQVQVLEGHPAFHEAALQAARQWRFEPARLDGRPVAAAFRLTLKFALR</sequence>
<keyword evidence="5" id="KW-0997">Cell inner membrane</keyword>
<protein>
    <recommendedName>
        <fullName evidence="11">TonB C-terminal domain-containing protein</fullName>
    </recommendedName>
</protein>
<comment type="subcellular location">
    <subcellularLocation>
        <location evidence="1">Cell inner membrane</location>
        <topology evidence="1">Single-pass membrane protein</topology>
        <orientation evidence="1">Periplasmic side</orientation>
    </subcellularLocation>
</comment>
<dbReference type="EMBL" id="BSDE01000005">
    <property type="protein sequence ID" value="GLH74208.1"/>
    <property type="molecule type" value="Genomic_DNA"/>
</dbReference>
<dbReference type="NCBIfam" id="TIGR01352">
    <property type="entry name" value="tonB_Cterm"/>
    <property type="match status" value="1"/>
</dbReference>
<dbReference type="InterPro" id="IPR037682">
    <property type="entry name" value="TonB_C"/>
</dbReference>
<keyword evidence="7" id="KW-0653">Protein transport</keyword>
<organism evidence="12 13">
    <name type="scientific">Geothrix limicola</name>
    <dbReference type="NCBI Taxonomy" id="2927978"/>
    <lineage>
        <taxon>Bacteria</taxon>
        <taxon>Pseudomonadati</taxon>
        <taxon>Acidobacteriota</taxon>
        <taxon>Holophagae</taxon>
        <taxon>Holophagales</taxon>
        <taxon>Holophagaceae</taxon>
        <taxon>Geothrix</taxon>
    </lineage>
</organism>
<evidence type="ECO:0000256" key="7">
    <source>
        <dbReference type="ARBA" id="ARBA00022927"/>
    </source>
</evidence>
<comment type="similarity">
    <text evidence="2">Belongs to the TonB family.</text>
</comment>
<evidence type="ECO:0000256" key="5">
    <source>
        <dbReference type="ARBA" id="ARBA00022519"/>
    </source>
</evidence>
<proteinExistence type="inferred from homology"/>
<evidence type="ECO:0000256" key="4">
    <source>
        <dbReference type="ARBA" id="ARBA00022475"/>
    </source>
</evidence>
<feature type="domain" description="TonB C-terminal" evidence="11">
    <location>
        <begin position="164"/>
        <end position="252"/>
    </location>
</feature>
<feature type="region of interest" description="Disordered" evidence="10">
    <location>
        <begin position="112"/>
        <end position="131"/>
    </location>
</feature>
<evidence type="ECO:0000259" key="11">
    <source>
        <dbReference type="PROSITE" id="PS52015"/>
    </source>
</evidence>
<evidence type="ECO:0000256" key="10">
    <source>
        <dbReference type="SAM" id="MobiDB-lite"/>
    </source>
</evidence>
<evidence type="ECO:0000256" key="6">
    <source>
        <dbReference type="ARBA" id="ARBA00022692"/>
    </source>
</evidence>
<evidence type="ECO:0000256" key="1">
    <source>
        <dbReference type="ARBA" id="ARBA00004383"/>
    </source>
</evidence>
<evidence type="ECO:0000256" key="3">
    <source>
        <dbReference type="ARBA" id="ARBA00022448"/>
    </source>
</evidence>
<keyword evidence="4" id="KW-1003">Cell membrane</keyword>
<evidence type="ECO:0000256" key="9">
    <source>
        <dbReference type="ARBA" id="ARBA00023136"/>
    </source>
</evidence>
<keyword evidence="6" id="KW-0812">Transmembrane</keyword>
<comment type="caution">
    <text evidence="12">The sequence shown here is derived from an EMBL/GenBank/DDBJ whole genome shotgun (WGS) entry which is preliminary data.</text>
</comment>
<keyword evidence="13" id="KW-1185">Reference proteome</keyword>
<accession>A0ABQ5QI18</accession>
<evidence type="ECO:0000313" key="13">
    <source>
        <dbReference type="Proteomes" id="UP001165069"/>
    </source>
</evidence>
<evidence type="ECO:0000256" key="8">
    <source>
        <dbReference type="ARBA" id="ARBA00022989"/>
    </source>
</evidence>
<dbReference type="InterPro" id="IPR051045">
    <property type="entry name" value="TonB-dependent_transducer"/>
</dbReference>
<dbReference type="SUPFAM" id="SSF74653">
    <property type="entry name" value="TolA/TonB C-terminal domain"/>
    <property type="match status" value="1"/>
</dbReference>
<dbReference type="Pfam" id="PF03544">
    <property type="entry name" value="TonB_C"/>
    <property type="match status" value="1"/>
</dbReference>
<dbReference type="Proteomes" id="UP001165069">
    <property type="component" value="Unassembled WGS sequence"/>
</dbReference>